<reference evidence="12" key="1">
    <citation type="submission" date="2019-06" db="EMBL/GenBank/DDBJ databases">
        <authorList>
            <consortium name="Wellcome Sanger Institute Data Sharing"/>
        </authorList>
    </citation>
    <scope>NUCLEOTIDE SEQUENCE [LARGE SCALE GENOMIC DNA]</scope>
</reference>
<dbReference type="GO" id="GO:0005858">
    <property type="term" value="C:axonemal dynein complex"/>
    <property type="evidence" value="ECO:0007669"/>
    <property type="project" value="TreeGrafter"/>
</dbReference>
<dbReference type="Ensembl" id="ENSSORT00005027776.1">
    <property type="protein sequence ID" value="ENSSORP00005026992.1"/>
    <property type="gene ID" value="ENSSORG00005012922.1"/>
</dbReference>
<reference evidence="12" key="3">
    <citation type="submission" date="2025-09" db="UniProtKB">
        <authorList>
            <consortium name="Ensembl"/>
        </authorList>
    </citation>
    <scope>IDENTIFICATION</scope>
</reference>
<dbReference type="GO" id="GO:0045504">
    <property type="term" value="F:dynein heavy chain binding"/>
    <property type="evidence" value="ECO:0007669"/>
    <property type="project" value="TreeGrafter"/>
</dbReference>
<dbReference type="Gene3D" id="2.130.10.10">
    <property type="entry name" value="YVTN repeat-like/Quinoprotein amine dehydrogenase"/>
    <property type="match status" value="1"/>
</dbReference>
<reference evidence="12" key="2">
    <citation type="submission" date="2025-08" db="UniProtKB">
        <authorList>
            <consortium name="Ensembl"/>
        </authorList>
    </citation>
    <scope>IDENTIFICATION</scope>
</reference>
<accession>A0A673AF14</accession>
<evidence type="ECO:0000313" key="13">
    <source>
        <dbReference type="Proteomes" id="UP000472271"/>
    </source>
</evidence>
<keyword evidence="4" id="KW-0677">Repeat</keyword>
<keyword evidence="2" id="KW-0963">Cytoplasm</keyword>
<evidence type="ECO:0000256" key="3">
    <source>
        <dbReference type="ARBA" id="ARBA00022574"/>
    </source>
</evidence>
<evidence type="ECO:0000313" key="12">
    <source>
        <dbReference type="Ensembl" id="ENSSORP00005026992.1"/>
    </source>
</evidence>
<dbReference type="PANTHER" id="PTHR12442">
    <property type="entry name" value="DYNEIN INTERMEDIATE CHAIN"/>
    <property type="match status" value="1"/>
</dbReference>
<keyword evidence="5" id="KW-0282">Flagellum</keyword>
<keyword evidence="8" id="KW-0966">Cell projection</keyword>
<protein>
    <recommendedName>
        <fullName evidence="10">Dynein axonemal intermediate chain 4</fullName>
    </recommendedName>
    <alternativeName>
        <fullName evidence="11">WD repeat-containing protein 78</fullName>
    </alternativeName>
</protein>
<dbReference type="Proteomes" id="UP000472271">
    <property type="component" value="Chromosome 6"/>
</dbReference>
<evidence type="ECO:0000256" key="8">
    <source>
        <dbReference type="ARBA" id="ARBA00023273"/>
    </source>
</evidence>
<dbReference type="SUPFAM" id="SSF50978">
    <property type="entry name" value="WD40 repeat-like"/>
    <property type="match status" value="1"/>
</dbReference>
<keyword evidence="3" id="KW-0853">WD repeat</keyword>
<dbReference type="GO" id="GO:0120293">
    <property type="term" value="C:dynein axonemal particle"/>
    <property type="evidence" value="ECO:0007669"/>
    <property type="project" value="UniProtKB-SubCell"/>
</dbReference>
<evidence type="ECO:0000256" key="6">
    <source>
        <dbReference type="ARBA" id="ARBA00023069"/>
    </source>
</evidence>
<keyword evidence="13" id="KW-1185">Reference proteome</keyword>
<evidence type="ECO:0000256" key="2">
    <source>
        <dbReference type="ARBA" id="ARBA00022490"/>
    </source>
</evidence>
<dbReference type="InterPro" id="IPR015943">
    <property type="entry name" value="WD40/YVTN_repeat-like_dom_sf"/>
</dbReference>
<comment type="subcellular location">
    <subcellularLocation>
        <location evidence="1">Cytoplasm</location>
        <location evidence="1">Cytoskeleton</location>
        <location evidence="1">Flagellum axoneme</location>
    </subcellularLocation>
    <subcellularLocation>
        <location evidence="9">Dynein axonemal particle</location>
    </subcellularLocation>
</comment>
<dbReference type="InParanoid" id="A0A673AF14"/>
<proteinExistence type="predicted"/>
<name>A0A673AF14_9TELE</name>
<dbReference type="SMART" id="SM00320">
    <property type="entry name" value="WD40"/>
    <property type="match status" value="3"/>
</dbReference>
<dbReference type="InterPro" id="IPR001680">
    <property type="entry name" value="WD40_rpt"/>
</dbReference>
<keyword evidence="6" id="KW-0969">Cilium</keyword>
<dbReference type="PANTHER" id="PTHR12442:SF12">
    <property type="entry name" value="DYNEIN AXONEMAL INTERMEDIATE CHAIN 4"/>
    <property type="match status" value="1"/>
</dbReference>
<dbReference type="AlphaFoldDB" id="A0A673AF14"/>
<dbReference type="InterPro" id="IPR050687">
    <property type="entry name" value="Dynein_IC"/>
</dbReference>
<evidence type="ECO:0000256" key="9">
    <source>
        <dbReference type="ARBA" id="ARBA00024190"/>
    </source>
</evidence>
<organism evidence="12 13">
    <name type="scientific">Sphaeramia orbicularis</name>
    <name type="common">orbiculate cardinalfish</name>
    <dbReference type="NCBI Taxonomy" id="375764"/>
    <lineage>
        <taxon>Eukaryota</taxon>
        <taxon>Metazoa</taxon>
        <taxon>Chordata</taxon>
        <taxon>Craniata</taxon>
        <taxon>Vertebrata</taxon>
        <taxon>Euteleostomi</taxon>
        <taxon>Actinopterygii</taxon>
        <taxon>Neopterygii</taxon>
        <taxon>Teleostei</taxon>
        <taxon>Neoteleostei</taxon>
        <taxon>Acanthomorphata</taxon>
        <taxon>Gobiaria</taxon>
        <taxon>Kurtiformes</taxon>
        <taxon>Apogonoidei</taxon>
        <taxon>Apogonidae</taxon>
        <taxon>Apogoninae</taxon>
        <taxon>Sphaeramia</taxon>
    </lineage>
</organism>
<evidence type="ECO:0000256" key="5">
    <source>
        <dbReference type="ARBA" id="ARBA00022846"/>
    </source>
</evidence>
<evidence type="ECO:0000256" key="1">
    <source>
        <dbReference type="ARBA" id="ARBA00004611"/>
    </source>
</evidence>
<dbReference type="GO" id="GO:0003341">
    <property type="term" value="P:cilium movement"/>
    <property type="evidence" value="ECO:0007669"/>
    <property type="project" value="TreeGrafter"/>
</dbReference>
<evidence type="ECO:0000256" key="4">
    <source>
        <dbReference type="ARBA" id="ARBA00022737"/>
    </source>
</evidence>
<evidence type="ECO:0000256" key="10">
    <source>
        <dbReference type="ARBA" id="ARBA00040002"/>
    </source>
</evidence>
<dbReference type="InterPro" id="IPR036322">
    <property type="entry name" value="WD40_repeat_dom_sf"/>
</dbReference>
<dbReference type="GO" id="GO:0045503">
    <property type="term" value="F:dynein light chain binding"/>
    <property type="evidence" value="ECO:0007669"/>
    <property type="project" value="TreeGrafter"/>
</dbReference>
<sequence>LCFDFHPSDSSVYLIGTGEGHIHKCSITNRNHYLETYQKHFGAVNHIDRSPFYPDVFLSCSYDWTIQLWKEKTLTPILGFSSSQRSVVTVRWSPHQPDVFAAINGQQMEIWDLNTNILNPIIVHRAAPGVEFTSLLFARATDYVLVGDSDGEVTVYQLRNLRVDSYSNLTNHT</sequence>
<evidence type="ECO:0000256" key="7">
    <source>
        <dbReference type="ARBA" id="ARBA00023212"/>
    </source>
</evidence>
<evidence type="ECO:0000256" key="11">
    <source>
        <dbReference type="ARBA" id="ARBA00041557"/>
    </source>
</evidence>
<dbReference type="Pfam" id="PF00400">
    <property type="entry name" value="WD40"/>
    <property type="match status" value="1"/>
</dbReference>
<keyword evidence="7" id="KW-0206">Cytoskeleton</keyword>